<evidence type="ECO:0000256" key="1">
    <source>
        <dbReference type="SAM" id="MobiDB-lite"/>
    </source>
</evidence>
<protein>
    <submittedName>
        <fullName evidence="2">Uncharacterized protein</fullName>
    </submittedName>
</protein>
<name>A0AAN6YWY0_9PEZI</name>
<dbReference type="PANTHER" id="PTHR34213">
    <property type="entry name" value="NUCLEAR TRANSPORT FACTOR 2 (NTF2) FAMILY PROTEIN"/>
    <property type="match status" value="1"/>
</dbReference>
<keyword evidence="3" id="KW-1185">Reference proteome</keyword>
<dbReference type="AlphaFoldDB" id="A0AAN6YWY0"/>
<dbReference type="RefSeq" id="XP_064674680.1">
    <property type="nucleotide sequence ID" value="XM_064814006.1"/>
</dbReference>
<reference evidence="2" key="2">
    <citation type="submission" date="2023-05" db="EMBL/GenBank/DDBJ databases">
        <authorList>
            <consortium name="Lawrence Berkeley National Laboratory"/>
            <person name="Steindorff A."/>
            <person name="Hensen N."/>
            <person name="Bonometti L."/>
            <person name="Westerberg I."/>
            <person name="Brannstrom I.O."/>
            <person name="Guillou S."/>
            <person name="Cros-Aarteil S."/>
            <person name="Calhoun S."/>
            <person name="Haridas S."/>
            <person name="Kuo A."/>
            <person name="Mondo S."/>
            <person name="Pangilinan J."/>
            <person name="Riley R."/>
            <person name="Labutti K."/>
            <person name="Andreopoulos B."/>
            <person name="Lipzen A."/>
            <person name="Chen C."/>
            <person name="Yanf M."/>
            <person name="Daum C."/>
            <person name="Ng V."/>
            <person name="Clum A."/>
            <person name="Ohm R."/>
            <person name="Martin F."/>
            <person name="Silar P."/>
            <person name="Natvig D."/>
            <person name="Lalanne C."/>
            <person name="Gautier V."/>
            <person name="Ament-Velasquez S.L."/>
            <person name="Kruys A."/>
            <person name="Hutchinson M.I."/>
            <person name="Powell A.J."/>
            <person name="Barry K."/>
            <person name="Miller A.N."/>
            <person name="Grigoriev I.V."/>
            <person name="Debuchy R."/>
            <person name="Gladieux P."/>
            <person name="Thoren M.H."/>
            <person name="Johannesson H."/>
        </authorList>
    </citation>
    <scope>NUCLEOTIDE SEQUENCE</scope>
    <source>
        <strain evidence="2">CBS 508.74</strain>
    </source>
</reference>
<dbReference type="GeneID" id="89938131"/>
<reference evidence="2" key="1">
    <citation type="journal article" date="2023" name="Mol. Phylogenet. Evol.">
        <title>Genome-scale phylogeny and comparative genomics of the fungal order Sordariales.</title>
        <authorList>
            <person name="Hensen N."/>
            <person name="Bonometti L."/>
            <person name="Westerberg I."/>
            <person name="Brannstrom I.O."/>
            <person name="Guillou S."/>
            <person name="Cros-Aarteil S."/>
            <person name="Calhoun S."/>
            <person name="Haridas S."/>
            <person name="Kuo A."/>
            <person name="Mondo S."/>
            <person name="Pangilinan J."/>
            <person name="Riley R."/>
            <person name="LaButti K."/>
            <person name="Andreopoulos B."/>
            <person name="Lipzen A."/>
            <person name="Chen C."/>
            <person name="Yan M."/>
            <person name="Daum C."/>
            <person name="Ng V."/>
            <person name="Clum A."/>
            <person name="Steindorff A."/>
            <person name="Ohm R.A."/>
            <person name="Martin F."/>
            <person name="Silar P."/>
            <person name="Natvig D.O."/>
            <person name="Lalanne C."/>
            <person name="Gautier V."/>
            <person name="Ament-Velasquez S.L."/>
            <person name="Kruys A."/>
            <person name="Hutchinson M.I."/>
            <person name="Powell A.J."/>
            <person name="Barry K."/>
            <person name="Miller A.N."/>
            <person name="Grigoriev I.V."/>
            <person name="Debuchy R."/>
            <person name="Gladieux P."/>
            <person name="Hiltunen Thoren M."/>
            <person name="Johannesson H."/>
        </authorList>
    </citation>
    <scope>NUCLEOTIDE SEQUENCE</scope>
    <source>
        <strain evidence="2">CBS 508.74</strain>
    </source>
</reference>
<feature type="compositionally biased region" description="Polar residues" evidence="1">
    <location>
        <begin position="62"/>
        <end position="77"/>
    </location>
</feature>
<dbReference type="EMBL" id="MU853332">
    <property type="protein sequence ID" value="KAK4117110.1"/>
    <property type="molecule type" value="Genomic_DNA"/>
</dbReference>
<accession>A0AAN6YWY0</accession>
<evidence type="ECO:0000313" key="3">
    <source>
        <dbReference type="Proteomes" id="UP001302812"/>
    </source>
</evidence>
<sequence length="245" mass="26974">MCLRVFSLSYKAYLGHPAAKRYTASMATTLAASQGQGLGDSGKVNFPTDAKLPGKHFEPRQTNDTPSDYTPNPSKSLPLSPARRALVDDIISLYELGATVERVRRYTPDAVYNDELGYADDRYKIAGQWFGLPYVFSAGKSKGHEVVTNDRDLIRFRHEMEWTPKLVPKTIRLRSLVSLALDPATVDQDFIRVKYHKDQASAEDYSNEGVGAMLKKLQAESTARVLSAVNDDLNAFAPDKGAGGG</sequence>
<gene>
    <name evidence="2" type="ORF">N656DRAFT_773132</name>
</gene>
<dbReference type="PANTHER" id="PTHR34213:SF2">
    <property type="entry name" value="NUCLEAR TRANSPORT FACTOR 2 (NTF2) FAMILY PROTEIN"/>
    <property type="match status" value="1"/>
</dbReference>
<feature type="region of interest" description="Disordered" evidence="1">
    <location>
        <begin position="35"/>
        <end position="80"/>
    </location>
</feature>
<dbReference type="Proteomes" id="UP001302812">
    <property type="component" value="Unassembled WGS sequence"/>
</dbReference>
<proteinExistence type="predicted"/>
<organism evidence="2 3">
    <name type="scientific">Canariomyces notabilis</name>
    <dbReference type="NCBI Taxonomy" id="2074819"/>
    <lineage>
        <taxon>Eukaryota</taxon>
        <taxon>Fungi</taxon>
        <taxon>Dikarya</taxon>
        <taxon>Ascomycota</taxon>
        <taxon>Pezizomycotina</taxon>
        <taxon>Sordariomycetes</taxon>
        <taxon>Sordariomycetidae</taxon>
        <taxon>Sordariales</taxon>
        <taxon>Chaetomiaceae</taxon>
        <taxon>Canariomyces</taxon>
    </lineage>
</organism>
<comment type="caution">
    <text evidence="2">The sequence shown here is derived from an EMBL/GenBank/DDBJ whole genome shotgun (WGS) entry which is preliminary data.</text>
</comment>
<evidence type="ECO:0000313" key="2">
    <source>
        <dbReference type="EMBL" id="KAK4117110.1"/>
    </source>
</evidence>